<feature type="chain" id="PRO_5046374761" evidence="3">
    <location>
        <begin position="19"/>
        <end position="389"/>
    </location>
</feature>
<dbReference type="Pfam" id="PF16497">
    <property type="entry name" value="MHC_I_3"/>
    <property type="match status" value="1"/>
</dbReference>
<feature type="transmembrane region" description="Helical" evidence="2">
    <location>
        <begin position="310"/>
        <end position="331"/>
    </location>
</feature>
<keyword evidence="3" id="KW-0732">Signal</keyword>
<protein>
    <submittedName>
        <fullName evidence="6">T-cell surface glycoprotein CD1e, membrane-associated</fullName>
    </submittedName>
</protein>
<evidence type="ECO:0000313" key="5">
    <source>
        <dbReference type="Proteomes" id="UP000694863"/>
    </source>
</evidence>
<evidence type="ECO:0000256" key="3">
    <source>
        <dbReference type="SAM" id="SignalP"/>
    </source>
</evidence>
<keyword evidence="2" id="KW-1133">Transmembrane helix</keyword>
<dbReference type="InterPro" id="IPR036179">
    <property type="entry name" value="Ig-like_dom_sf"/>
</dbReference>
<dbReference type="InterPro" id="IPR037055">
    <property type="entry name" value="MHC_I-like_Ag-recog_sf"/>
</dbReference>
<dbReference type="InterPro" id="IPR050208">
    <property type="entry name" value="MHC_class-I_related"/>
</dbReference>
<dbReference type="Gene3D" id="2.60.40.10">
    <property type="entry name" value="Immunoglobulins"/>
    <property type="match status" value="1"/>
</dbReference>
<dbReference type="Pfam" id="PF07654">
    <property type="entry name" value="C1-set"/>
    <property type="match status" value="1"/>
</dbReference>
<dbReference type="GeneID" id="101652780"/>
<name>A0ABM1VME8_ECHTE</name>
<keyword evidence="1" id="KW-0325">Glycoprotein</keyword>
<dbReference type="PANTHER" id="PTHR16675">
    <property type="entry name" value="MHC CLASS I-RELATED"/>
    <property type="match status" value="1"/>
</dbReference>
<feature type="domain" description="Ig-like" evidence="4">
    <location>
        <begin position="195"/>
        <end position="295"/>
    </location>
</feature>
<dbReference type="Proteomes" id="UP000694863">
    <property type="component" value="Unplaced"/>
</dbReference>
<evidence type="ECO:0000256" key="1">
    <source>
        <dbReference type="ARBA" id="ARBA00023180"/>
    </source>
</evidence>
<dbReference type="InterPro" id="IPR011161">
    <property type="entry name" value="MHC_I-like_Ag-recog"/>
</dbReference>
<evidence type="ECO:0000256" key="2">
    <source>
        <dbReference type="SAM" id="Phobius"/>
    </source>
</evidence>
<feature type="signal peptide" evidence="3">
    <location>
        <begin position="1"/>
        <end position="18"/>
    </location>
</feature>
<organism evidence="5 6">
    <name type="scientific">Echinops telfairi</name>
    <name type="common">Lesser hedgehog tenrec</name>
    <dbReference type="NCBI Taxonomy" id="9371"/>
    <lineage>
        <taxon>Eukaryota</taxon>
        <taxon>Metazoa</taxon>
        <taxon>Chordata</taxon>
        <taxon>Craniata</taxon>
        <taxon>Vertebrata</taxon>
        <taxon>Euteleostomi</taxon>
        <taxon>Mammalia</taxon>
        <taxon>Eutheria</taxon>
        <taxon>Afrotheria</taxon>
        <taxon>Tenrecidae</taxon>
        <taxon>Tenrecinae</taxon>
        <taxon>Echinops</taxon>
    </lineage>
</organism>
<dbReference type="InterPro" id="IPR007110">
    <property type="entry name" value="Ig-like_dom"/>
</dbReference>
<dbReference type="SMART" id="SM00407">
    <property type="entry name" value="IGc1"/>
    <property type="match status" value="1"/>
</dbReference>
<evidence type="ECO:0000259" key="4">
    <source>
        <dbReference type="PROSITE" id="PS50835"/>
    </source>
</evidence>
<dbReference type="PROSITE" id="PS50835">
    <property type="entry name" value="IG_LIKE"/>
    <property type="match status" value="1"/>
</dbReference>
<dbReference type="SUPFAM" id="SSF54452">
    <property type="entry name" value="MHC antigen-recognition domain"/>
    <property type="match status" value="1"/>
</dbReference>
<evidence type="ECO:0000313" key="6">
    <source>
        <dbReference type="RefSeq" id="XP_030743734.2"/>
    </source>
</evidence>
<dbReference type="InterPro" id="IPR011162">
    <property type="entry name" value="MHC_I/II-like_Ag-recog"/>
</dbReference>
<proteinExistence type="predicted"/>
<dbReference type="InterPro" id="IPR003597">
    <property type="entry name" value="Ig_C1-set"/>
</dbReference>
<dbReference type="CDD" id="cd21029">
    <property type="entry name" value="IgC1_CD1"/>
    <property type="match status" value="1"/>
</dbReference>
<dbReference type="SUPFAM" id="SSF48726">
    <property type="entry name" value="Immunoglobulin"/>
    <property type="match status" value="1"/>
</dbReference>
<dbReference type="InterPro" id="IPR013783">
    <property type="entry name" value="Ig-like_fold"/>
</dbReference>
<gene>
    <name evidence="6" type="primary">CD1E</name>
</gene>
<dbReference type="RefSeq" id="XP_030743734.2">
    <property type="nucleotide sequence ID" value="XM_030887874.2"/>
</dbReference>
<sequence>MLLLLLLIFKGLFCPGEGIQEPRNSGPLHAAAEEVPVFHFLQSSSFVNNSWAYTQGSGWLGEVQTHGWDKVLDTIRYLRTWSRGNFSTEELKNIQSLFQLYFHGFIREVQAYASQFQFEYPFELQISAGCSMHVGKPSESFLNGAYQGTDFLSFQGNSWLPSPGAGSQAQKVCRVLNKYLDIKEIVQNLLSDTCPRFLASLLKAGKAELERQVKPEVWVSKGPTPGPGRLTLVCHLAGFHPKPVWVMWMRGKQEQHGTRRGDVLPNADETWYLQVTLDVATGEAAGLSCQVKHSSLGGHDIIIYWEGSSMFQRVTCLTAIVTAIALTALAFSFQRLRSSWNVLAPNMQESVTGANTQEPRSPGYQFCSAWDWWAKNRFLKKWKAILNRF</sequence>
<dbReference type="Gene3D" id="3.30.500.10">
    <property type="entry name" value="MHC class I-like antigen recognition-like"/>
    <property type="match status" value="1"/>
</dbReference>
<accession>A0ABM1VME8</accession>
<keyword evidence="2" id="KW-0472">Membrane</keyword>
<keyword evidence="2" id="KW-0812">Transmembrane</keyword>
<keyword evidence="5" id="KW-1185">Reference proteome</keyword>
<dbReference type="PANTHER" id="PTHR16675:SF146">
    <property type="entry name" value="T-CELL SURFACE GLYCOPROTEIN CD1E, MEMBRANE-ASSOCIATED"/>
    <property type="match status" value="1"/>
</dbReference>
<reference evidence="6" key="1">
    <citation type="submission" date="2025-08" db="UniProtKB">
        <authorList>
            <consortium name="RefSeq"/>
        </authorList>
    </citation>
    <scope>IDENTIFICATION</scope>
</reference>